<comment type="function">
    <text evidence="2">Involved in mRNA splicing where it associates with cdc5 and the other cwf proteins as part of the spliceosome.</text>
</comment>
<evidence type="ECO:0000259" key="8">
    <source>
        <dbReference type="Pfam" id="PF21144"/>
    </source>
</evidence>
<evidence type="ECO:0000313" key="10">
    <source>
        <dbReference type="Proteomes" id="UP001521785"/>
    </source>
</evidence>
<evidence type="ECO:0000256" key="3">
    <source>
        <dbReference type="SAM" id="MobiDB-lite"/>
    </source>
</evidence>
<evidence type="ECO:0000256" key="2">
    <source>
        <dbReference type="PIRNR" id="PIRNR038901"/>
    </source>
</evidence>
<keyword evidence="1" id="KW-0547">Nucleotide-binding</keyword>
<feature type="domain" description="RNA helicase aquarius N-terminal" evidence="6">
    <location>
        <begin position="36"/>
        <end position="441"/>
    </location>
</feature>
<dbReference type="CDD" id="cd17935">
    <property type="entry name" value="EEXXQc_AQR"/>
    <property type="match status" value="1"/>
</dbReference>
<feature type="domain" description="RNA helicase aquarius insertion" evidence="8">
    <location>
        <begin position="733"/>
        <end position="828"/>
    </location>
</feature>
<dbReference type="CDD" id="cd18808">
    <property type="entry name" value="SF1_C_Upf1"/>
    <property type="match status" value="1"/>
</dbReference>
<evidence type="ECO:0000259" key="7">
    <source>
        <dbReference type="Pfam" id="PF21143"/>
    </source>
</evidence>
<keyword evidence="2" id="KW-0539">Nucleus</keyword>
<dbReference type="InterPro" id="IPR032174">
    <property type="entry name" value="Aquarius_N"/>
</dbReference>
<keyword evidence="1" id="KW-0378">Hydrolase</keyword>
<dbReference type="InterPro" id="IPR026300">
    <property type="entry name" value="CWF11_fam"/>
</dbReference>
<accession>A0ABR3S185</accession>
<dbReference type="Pfam" id="PF21143">
    <property type="entry name" value="Aquarius_N_2nd"/>
    <property type="match status" value="1"/>
</dbReference>
<feature type="region of interest" description="Disordered" evidence="3">
    <location>
        <begin position="1"/>
        <end position="32"/>
    </location>
</feature>
<keyword evidence="2" id="KW-0507">mRNA processing</keyword>
<keyword evidence="2" id="KW-0508">mRNA splicing</keyword>
<comment type="subcellular location">
    <subcellularLocation>
        <location evidence="2">Nucleus</location>
    </subcellularLocation>
</comment>
<reference evidence="9 10" key="1">
    <citation type="submission" date="2024-02" db="EMBL/GenBank/DDBJ databases">
        <title>De novo assembly and annotation of 12 fungi associated with fruit tree decline syndrome in Ontario, Canada.</title>
        <authorList>
            <person name="Sulman M."/>
            <person name="Ellouze W."/>
            <person name="Ilyukhin E."/>
        </authorList>
    </citation>
    <scope>NUCLEOTIDE SEQUENCE [LARGE SCALE GENOMIC DNA]</scope>
    <source>
        <strain evidence="9 10">M42-189</strain>
    </source>
</reference>
<evidence type="ECO:0000259" key="5">
    <source>
        <dbReference type="Pfam" id="PF13087"/>
    </source>
</evidence>
<feature type="domain" description="DNA2/NAM7 helicase helicase" evidence="4">
    <location>
        <begin position="840"/>
        <end position="1136"/>
    </location>
</feature>
<comment type="caution">
    <text evidence="9">The sequence shown here is derived from an EMBL/GenBank/DDBJ whole genome shotgun (WGS) entry which is preliminary data.</text>
</comment>
<keyword evidence="1" id="KW-0067">ATP-binding</keyword>
<sequence>MADNKKEAGESDATTTPALDSHARPTVADLHGENHFAQVARKNWLTAKKPSKARPEVIKQELWDELEKVDFAYPSLLVLENLQLLERYLWPAFSDDASNYHALLVALMINVKRRENLPSWGENASLEDNATRAVLTDGSEHFTGKPAEFSSFFRRILSMSVDRSQPIKIRTQLISFVIGAFQSLDSGLVRKECAPLVNISTWHNLHSDAARENQFEHHHMLRKAWRAAHKRFDAADEALQARLRFERSWLYTLILDFLDRLYNSATRQEIQDNLVYCERFMELLTDLQSQLPTRRYINTLLRDLNLLPAIRLSPMYTDEDNGLFRDLFNLLGHFTYFPIEDQTGRQLSKLEYDQEHYDVLAKLQRVVTATFPEKLQLLTLANYGSLGNRDELQGHIRTLEDTELVQLCSLMGLRTDYPKSTFLVLDRPFFTETILSLVEYRSTFKDDVRDLPILPTEDVLFETTFLRNEAYDGSRPLAIPKLNLQYLTMGDFLWRSFILYRAETFYGIRKDMEDIIKRVQPRGKGVTTKFGGFSRMSIPISSPGIVDVAPSKVGEQHPAYVRAEIILDVSRLQHPVRKEWESLRPDDVVFLLAAEGPDDQPMRNGHNRQTADHQGIHKLRCAQVVQIQDENGRPLRENVNDDGFRRVRTRRLIVNIDARQYQEDMDRVAQGRPNIYEQINLVARRRGRENNFRPILESIRRLTLSDIPAPSWLQEVFLGYGDPASASYRRLPNRLHSIDFRDTFLDWQHLIESWPGKSVEPHESAQSSFGPPYVVQFPASAEPEPATVRTSKKRRRDQSEVAQPVQEDASLHVSTYKPPNMGPYPADAPKLNSVRFTPAQIDAITSGTQPGLTVVVGPPGTGKTDVATQIISNIYHNFPDQRTLLVAHSNQALNQLFQKIVALDIDERHLLRLGHGEEELETEASYSKHGRVESFLERGSYYLAEVDRLAKNFNAPGAHSSSCETADYFNLVYVKPAWTQYWDHVSSLECSVEQIIAEFPFKEYFSSAPQPLFPPGADREQIVEIAQGCYRHVEKIFTELEDIRPFEILRNPRDKANYLLVKEARIIAMTSTHAAMRRQEIASLGFHYDNVIMEEAAQITEIENFIPLALQNPQNNELPLQRIVLVGDHLQNSPVIQNLAFRQYANLEQSMFLRLVRLGVPTIMLDQQGRARPAIAELYKWRYPNLGNLPSVLTTPEYTTANPGFRYDYQFIDVPDYKGKGESEPTPHFVQNLGEAEYAVALFMYMRLLGYPAQKISILTTYAGQRALIKDVLGHRCKGNRLFGLPRIVATVDKYQGEQNDCYLRDIRRLTVALSRARLGLYILGRASVFSSCFELKPAFDILLSRSTQLSLVTNEMFEPSFLRGIEDKVEEGQEAVMQGVEHLGQYVFEMTKAKIEALKAGGGELPAANGDVSMGKDDEEDADREENVVIEDEVGFVDEDEAVDGEEAGL</sequence>
<dbReference type="EMBL" id="JAKJXO020000002">
    <property type="protein sequence ID" value="KAL1610441.1"/>
    <property type="molecule type" value="Genomic_DNA"/>
</dbReference>
<feature type="compositionally biased region" description="Acidic residues" evidence="3">
    <location>
        <begin position="1418"/>
        <end position="1428"/>
    </location>
</feature>
<dbReference type="InterPro" id="IPR045055">
    <property type="entry name" value="DNA2/NAM7-like"/>
</dbReference>
<dbReference type="Gene3D" id="3.40.50.300">
    <property type="entry name" value="P-loop containing nucleotide triphosphate hydrolases"/>
    <property type="match status" value="2"/>
</dbReference>
<dbReference type="PANTHER" id="PTHR10887">
    <property type="entry name" value="DNA2/NAM7 HELICASE FAMILY"/>
    <property type="match status" value="1"/>
</dbReference>
<dbReference type="InterPro" id="IPR048966">
    <property type="entry name" value="Aquarius_b-barrel"/>
</dbReference>
<dbReference type="Pfam" id="PF13086">
    <property type="entry name" value="AAA_11"/>
    <property type="match status" value="1"/>
</dbReference>
<dbReference type="PANTHER" id="PTHR10887:SF5">
    <property type="entry name" value="RNA HELICASE AQUARIUS"/>
    <property type="match status" value="1"/>
</dbReference>
<dbReference type="InterPro" id="IPR048967">
    <property type="entry name" value="Aquarius_insert"/>
</dbReference>
<evidence type="ECO:0000259" key="6">
    <source>
        <dbReference type="Pfam" id="PF16399"/>
    </source>
</evidence>
<dbReference type="Proteomes" id="UP001521785">
    <property type="component" value="Unassembled WGS sequence"/>
</dbReference>
<evidence type="ECO:0000313" key="9">
    <source>
        <dbReference type="EMBL" id="KAL1610441.1"/>
    </source>
</evidence>
<dbReference type="InterPro" id="IPR047187">
    <property type="entry name" value="SF1_C_Upf1"/>
</dbReference>
<dbReference type="InterPro" id="IPR041677">
    <property type="entry name" value="DNA2/NAM7_AAA_11"/>
</dbReference>
<evidence type="ECO:0000256" key="1">
    <source>
        <dbReference type="ARBA" id="ARBA00022806"/>
    </source>
</evidence>
<comment type="subunit">
    <text evidence="2">Belongs to the 40S cdc5-associated complex (or cwf complex), a spliceosome sub-complex reminiscent of a late-stage spliceosome.</text>
</comment>
<comment type="similarity">
    <text evidence="2">Belongs to the CWF11 family.</text>
</comment>
<dbReference type="SUPFAM" id="SSF52540">
    <property type="entry name" value="P-loop containing nucleoside triphosphate hydrolases"/>
    <property type="match status" value="1"/>
</dbReference>
<proteinExistence type="inferred from homology"/>
<dbReference type="Pfam" id="PF13087">
    <property type="entry name" value="AAA_12"/>
    <property type="match status" value="1"/>
</dbReference>
<feature type="domain" description="RNA helicase aquarius beta-barrel" evidence="7">
    <location>
        <begin position="524"/>
        <end position="685"/>
    </location>
</feature>
<organism evidence="9 10">
    <name type="scientific">Paraconiothyrium brasiliense</name>
    <dbReference type="NCBI Taxonomy" id="300254"/>
    <lineage>
        <taxon>Eukaryota</taxon>
        <taxon>Fungi</taxon>
        <taxon>Dikarya</taxon>
        <taxon>Ascomycota</taxon>
        <taxon>Pezizomycotina</taxon>
        <taxon>Dothideomycetes</taxon>
        <taxon>Pleosporomycetidae</taxon>
        <taxon>Pleosporales</taxon>
        <taxon>Massarineae</taxon>
        <taxon>Didymosphaeriaceae</taxon>
        <taxon>Paraconiothyrium</taxon>
    </lineage>
</organism>
<evidence type="ECO:0000259" key="4">
    <source>
        <dbReference type="Pfam" id="PF13086"/>
    </source>
</evidence>
<protein>
    <recommendedName>
        <fullName evidence="2">Pre-mRNA-splicing factor</fullName>
    </recommendedName>
</protein>
<dbReference type="Pfam" id="PF16399">
    <property type="entry name" value="Aquarius_N_1st"/>
    <property type="match status" value="1"/>
</dbReference>
<dbReference type="Pfam" id="PF21144">
    <property type="entry name" value="Aquarius_N_3rd"/>
    <property type="match status" value="1"/>
</dbReference>
<name>A0ABR3S185_9PLEO</name>
<feature type="domain" description="DNA2/NAM7 helicase-like C-terminal" evidence="5">
    <location>
        <begin position="1147"/>
        <end position="1327"/>
    </location>
</feature>
<keyword evidence="10" id="KW-1185">Reference proteome</keyword>
<keyword evidence="1" id="KW-0347">Helicase</keyword>
<feature type="region of interest" description="Disordered" evidence="3">
    <location>
        <begin position="1406"/>
        <end position="1428"/>
    </location>
</feature>
<dbReference type="PIRSF" id="PIRSF038901">
    <property type="entry name" value="AQR_cwf11"/>
    <property type="match status" value="1"/>
</dbReference>
<feature type="region of interest" description="Disordered" evidence="3">
    <location>
        <begin position="780"/>
        <end position="809"/>
    </location>
</feature>
<dbReference type="InterPro" id="IPR027417">
    <property type="entry name" value="P-loop_NTPase"/>
</dbReference>
<dbReference type="InterPro" id="IPR041679">
    <property type="entry name" value="DNA2/NAM7-like_C"/>
</dbReference>
<gene>
    <name evidence="9" type="ORF">SLS60_002109</name>
</gene>